<reference evidence="1 2" key="1">
    <citation type="submission" date="2019-03" db="EMBL/GenBank/DDBJ databases">
        <authorList>
            <person name="Zhong Y.L."/>
        </authorList>
    </citation>
    <scope>NUCLEOTIDE SEQUENCE [LARGE SCALE GENOMIC DNA]</scope>
    <source>
        <strain evidence="1 2">W255</strain>
    </source>
</reference>
<sequence length="156" mass="18295">MKNITLTLIIGLLILSCSKNEKEINGDLYFKLIDIGSFYGADDETIEKFEKSFDSIRWSKIAGKDDLEIIRVFDILKANDLLKSPWINLKKDSEIKKIYLSELEYEKLKKFDRNKLITDNKKVELKIKVTELDSGIYYSDKISEIKLIDGKTYWRK</sequence>
<name>A0A562Y5E9_9FLAO</name>
<dbReference type="RefSeq" id="WP_133357637.1">
    <property type="nucleotide sequence ID" value="NZ_SMZJ02000033.1"/>
</dbReference>
<dbReference type="OrthoDB" id="1360313at2"/>
<evidence type="ECO:0008006" key="3">
    <source>
        <dbReference type="Google" id="ProtNLM"/>
    </source>
</evidence>
<dbReference type="EMBL" id="SMZJ02000033">
    <property type="protein sequence ID" value="TWO29339.1"/>
    <property type="molecule type" value="Genomic_DNA"/>
</dbReference>
<comment type="caution">
    <text evidence="1">The sequence shown here is derived from an EMBL/GenBank/DDBJ whole genome shotgun (WGS) entry which is preliminary data.</text>
</comment>
<dbReference type="PROSITE" id="PS51257">
    <property type="entry name" value="PROKAR_LIPOPROTEIN"/>
    <property type="match status" value="1"/>
</dbReference>
<dbReference type="Proteomes" id="UP000295814">
    <property type="component" value="Unassembled WGS sequence"/>
</dbReference>
<gene>
    <name evidence="1" type="ORF">E1J38_014980</name>
</gene>
<reference evidence="1 2" key="2">
    <citation type="submission" date="2019-07" db="EMBL/GenBank/DDBJ databases">
        <title>Seonamhaeicola sp. W255 draft genome.</title>
        <authorList>
            <person name="Zhang X.-Y."/>
            <person name="Zhang R."/>
            <person name="Zhong Y.-L."/>
            <person name="Du Z.-J."/>
        </authorList>
    </citation>
    <scope>NUCLEOTIDE SEQUENCE [LARGE SCALE GENOMIC DNA]</scope>
    <source>
        <strain evidence="1 2">W255</strain>
    </source>
</reference>
<protein>
    <recommendedName>
        <fullName evidence="3">Lipoprotein</fullName>
    </recommendedName>
</protein>
<accession>A0A562Y5E9</accession>
<dbReference type="AlphaFoldDB" id="A0A562Y5E9"/>
<evidence type="ECO:0000313" key="2">
    <source>
        <dbReference type="Proteomes" id="UP000295814"/>
    </source>
</evidence>
<evidence type="ECO:0000313" key="1">
    <source>
        <dbReference type="EMBL" id="TWO29339.1"/>
    </source>
</evidence>
<keyword evidence="2" id="KW-1185">Reference proteome</keyword>
<proteinExistence type="predicted"/>
<organism evidence="1 2">
    <name type="scientific">Seonamhaeicola sediminis</name>
    <dbReference type="NCBI Taxonomy" id="2528206"/>
    <lineage>
        <taxon>Bacteria</taxon>
        <taxon>Pseudomonadati</taxon>
        <taxon>Bacteroidota</taxon>
        <taxon>Flavobacteriia</taxon>
        <taxon>Flavobacteriales</taxon>
        <taxon>Flavobacteriaceae</taxon>
    </lineage>
</organism>